<evidence type="ECO:0000256" key="19">
    <source>
        <dbReference type="SAM" id="Phobius"/>
    </source>
</evidence>
<organism evidence="20 21">
    <name type="scientific">Cohaesibacter celericrescens</name>
    <dbReference type="NCBI Taxonomy" id="2067669"/>
    <lineage>
        <taxon>Bacteria</taxon>
        <taxon>Pseudomonadati</taxon>
        <taxon>Pseudomonadota</taxon>
        <taxon>Alphaproteobacteria</taxon>
        <taxon>Hyphomicrobiales</taxon>
        <taxon>Cohaesibacteraceae</taxon>
    </lineage>
</organism>
<evidence type="ECO:0000256" key="3">
    <source>
        <dbReference type="ARBA" id="ARBA00005119"/>
    </source>
</evidence>
<evidence type="ECO:0000256" key="4">
    <source>
        <dbReference type="ARBA" id="ARBA00005189"/>
    </source>
</evidence>
<comment type="pathway">
    <text evidence="4">Lipid metabolism.</text>
</comment>
<sequence length="307" mass="32083">MEILGGTGPSLLTGDIVLTDDNKSVSDTNEKSKNNTLWSDLALRAVSGVVLAIAASAVTWWGGVAFAVFFGIVTLLIFKEWVAIVGEQPYGIPALLGFGALLTSLIGLLIGAWQAALVVPFFGAGFLFLVRCSYPSARWCGFGVLYAASFGLAILILRSDPVYGFAAIVILFALVWGTDIAAYFTGKSLGGPKLWPRVSPKKTWSGSVGGLVLGTGLALLVAKVLGIDPTVKLTLMLGGLSILSQAGDLAESHMKRLFNVKDSSNLIPGHGGVMDRVDGLLVAVVFAALFGSIFGDIGSVATGFLIW</sequence>
<dbReference type="PANTHER" id="PTHR46382:SF1">
    <property type="entry name" value="PHOSPHATIDATE CYTIDYLYLTRANSFERASE"/>
    <property type="match status" value="1"/>
</dbReference>
<evidence type="ECO:0000256" key="15">
    <source>
        <dbReference type="ARBA" id="ARBA00023136"/>
    </source>
</evidence>
<evidence type="ECO:0000313" key="21">
    <source>
        <dbReference type="Proteomes" id="UP000234881"/>
    </source>
</evidence>
<dbReference type="Pfam" id="PF01148">
    <property type="entry name" value="CTP_transf_1"/>
    <property type="match status" value="1"/>
</dbReference>
<evidence type="ECO:0000256" key="14">
    <source>
        <dbReference type="ARBA" id="ARBA00023098"/>
    </source>
</evidence>
<evidence type="ECO:0000256" key="11">
    <source>
        <dbReference type="ARBA" id="ARBA00022692"/>
    </source>
</evidence>
<protein>
    <recommendedName>
        <fullName evidence="7 18">Phosphatidate cytidylyltransferase</fullName>
        <ecNumber evidence="6 18">2.7.7.41</ecNumber>
    </recommendedName>
</protein>
<evidence type="ECO:0000256" key="9">
    <source>
        <dbReference type="ARBA" id="ARBA00022516"/>
    </source>
</evidence>
<dbReference type="GO" id="GO:0005886">
    <property type="term" value="C:plasma membrane"/>
    <property type="evidence" value="ECO:0007669"/>
    <property type="project" value="UniProtKB-SubCell"/>
</dbReference>
<feature type="transmembrane region" description="Helical" evidence="19">
    <location>
        <begin position="163"/>
        <end position="184"/>
    </location>
</feature>
<evidence type="ECO:0000256" key="7">
    <source>
        <dbReference type="ARBA" id="ARBA00019373"/>
    </source>
</evidence>
<keyword evidence="11 18" id="KW-0812">Transmembrane</keyword>
<feature type="transmembrane region" description="Helical" evidence="19">
    <location>
        <begin position="204"/>
        <end position="227"/>
    </location>
</feature>
<evidence type="ECO:0000313" key="20">
    <source>
        <dbReference type="EMBL" id="PLW77495.1"/>
    </source>
</evidence>
<gene>
    <name evidence="20" type="ORF">C0081_09255</name>
</gene>
<comment type="pathway">
    <text evidence="3 18">Phospholipid metabolism; CDP-diacylglycerol biosynthesis; CDP-diacylglycerol from sn-glycerol 3-phosphate: step 3/3.</text>
</comment>
<keyword evidence="21" id="KW-1185">Reference proteome</keyword>
<keyword evidence="16" id="KW-0594">Phospholipid biosynthesis</keyword>
<keyword evidence="13 19" id="KW-1133">Transmembrane helix</keyword>
<evidence type="ECO:0000256" key="1">
    <source>
        <dbReference type="ARBA" id="ARBA00001698"/>
    </source>
</evidence>
<dbReference type="PANTHER" id="PTHR46382">
    <property type="entry name" value="PHOSPHATIDATE CYTIDYLYLTRANSFERASE"/>
    <property type="match status" value="1"/>
</dbReference>
<evidence type="ECO:0000256" key="12">
    <source>
        <dbReference type="ARBA" id="ARBA00022695"/>
    </source>
</evidence>
<comment type="similarity">
    <text evidence="5 18">Belongs to the CDS family.</text>
</comment>
<keyword evidence="17" id="KW-1208">Phospholipid metabolism</keyword>
<dbReference type="AlphaFoldDB" id="A0A2N5XSR7"/>
<dbReference type="GO" id="GO:0016024">
    <property type="term" value="P:CDP-diacylglycerol biosynthetic process"/>
    <property type="evidence" value="ECO:0007669"/>
    <property type="project" value="UniProtKB-UniPathway"/>
</dbReference>
<evidence type="ECO:0000256" key="2">
    <source>
        <dbReference type="ARBA" id="ARBA00004651"/>
    </source>
</evidence>
<proteinExistence type="inferred from homology"/>
<name>A0A2N5XSR7_9HYPH</name>
<comment type="catalytic activity">
    <reaction evidence="1 18">
        <text>a 1,2-diacyl-sn-glycero-3-phosphate + CTP + H(+) = a CDP-1,2-diacyl-sn-glycerol + diphosphate</text>
        <dbReference type="Rhea" id="RHEA:16229"/>
        <dbReference type="ChEBI" id="CHEBI:15378"/>
        <dbReference type="ChEBI" id="CHEBI:33019"/>
        <dbReference type="ChEBI" id="CHEBI:37563"/>
        <dbReference type="ChEBI" id="CHEBI:58332"/>
        <dbReference type="ChEBI" id="CHEBI:58608"/>
        <dbReference type="EC" id="2.7.7.41"/>
    </reaction>
</comment>
<comment type="caution">
    <text evidence="20">The sequence shown here is derived from an EMBL/GenBank/DDBJ whole genome shotgun (WGS) entry which is preliminary data.</text>
</comment>
<feature type="transmembrane region" description="Helical" evidence="19">
    <location>
        <begin position="45"/>
        <end position="78"/>
    </location>
</feature>
<comment type="subcellular location">
    <subcellularLocation>
        <location evidence="2">Cell membrane</location>
        <topology evidence="2">Multi-pass membrane protein</topology>
    </subcellularLocation>
</comment>
<dbReference type="Proteomes" id="UP000234881">
    <property type="component" value="Unassembled WGS sequence"/>
</dbReference>
<dbReference type="GO" id="GO:0004605">
    <property type="term" value="F:phosphatidate cytidylyltransferase activity"/>
    <property type="evidence" value="ECO:0007669"/>
    <property type="project" value="UniProtKB-EC"/>
</dbReference>
<evidence type="ECO:0000256" key="8">
    <source>
        <dbReference type="ARBA" id="ARBA00022475"/>
    </source>
</evidence>
<evidence type="ECO:0000256" key="10">
    <source>
        <dbReference type="ARBA" id="ARBA00022679"/>
    </source>
</evidence>
<feature type="transmembrane region" description="Helical" evidence="19">
    <location>
        <begin position="139"/>
        <end position="157"/>
    </location>
</feature>
<keyword evidence="14" id="KW-0443">Lipid metabolism</keyword>
<evidence type="ECO:0000256" key="6">
    <source>
        <dbReference type="ARBA" id="ARBA00012487"/>
    </source>
</evidence>
<dbReference type="EC" id="2.7.7.41" evidence="6 18"/>
<feature type="transmembrane region" description="Helical" evidence="19">
    <location>
        <begin position="280"/>
        <end position="306"/>
    </location>
</feature>
<dbReference type="EMBL" id="PKUQ01000016">
    <property type="protein sequence ID" value="PLW77495.1"/>
    <property type="molecule type" value="Genomic_DNA"/>
</dbReference>
<dbReference type="RefSeq" id="WP_101533512.1">
    <property type="nucleotide sequence ID" value="NZ_PKUQ01000016.1"/>
</dbReference>
<dbReference type="OrthoDB" id="9799199at2"/>
<evidence type="ECO:0000256" key="13">
    <source>
        <dbReference type="ARBA" id="ARBA00022989"/>
    </source>
</evidence>
<evidence type="ECO:0000256" key="17">
    <source>
        <dbReference type="ARBA" id="ARBA00023264"/>
    </source>
</evidence>
<dbReference type="InterPro" id="IPR000374">
    <property type="entry name" value="PC_trans"/>
</dbReference>
<keyword evidence="15 19" id="KW-0472">Membrane</keyword>
<reference evidence="20 21" key="1">
    <citation type="submission" date="2018-01" db="EMBL/GenBank/DDBJ databases">
        <title>The draft genome sequence of Cohaesibacter sp. H1304.</title>
        <authorList>
            <person name="Wang N.-N."/>
            <person name="Du Z.-J."/>
        </authorList>
    </citation>
    <scope>NUCLEOTIDE SEQUENCE [LARGE SCALE GENOMIC DNA]</scope>
    <source>
        <strain evidence="20 21">H1304</strain>
    </source>
</reference>
<keyword evidence="10 18" id="KW-0808">Transferase</keyword>
<dbReference type="UniPathway" id="UPA00557">
    <property type="reaction ID" value="UER00614"/>
</dbReference>
<evidence type="ECO:0000256" key="18">
    <source>
        <dbReference type="RuleBase" id="RU003938"/>
    </source>
</evidence>
<keyword evidence="12 18" id="KW-0548">Nucleotidyltransferase</keyword>
<dbReference type="PROSITE" id="PS01315">
    <property type="entry name" value="CDS"/>
    <property type="match status" value="1"/>
</dbReference>
<feature type="transmembrane region" description="Helical" evidence="19">
    <location>
        <begin position="90"/>
        <end position="109"/>
    </location>
</feature>
<keyword evidence="9" id="KW-0444">Lipid biosynthesis</keyword>
<evidence type="ECO:0000256" key="5">
    <source>
        <dbReference type="ARBA" id="ARBA00010185"/>
    </source>
</evidence>
<keyword evidence="8" id="KW-1003">Cell membrane</keyword>
<accession>A0A2N5XSR7</accession>
<evidence type="ECO:0000256" key="16">
    <source>
        <dbReference type="ARBA" id="ARBA00023209"/>
    </source>
</evidence>